<evidence type="ECO:0000256" key="1">
    <source>
        <dbReference type="ARBA" id="ARBA00004651"/>
    </source>
</evidence>
<keyword evidence="3" id="KW-1003">Cell membrane</keyword>
<comment type="subcellular location">
    <subcellularLocation>
        <location evidence="1">Cell membrane</location>
        <topology evidence="1">Multi-pass membrane protein</topology>
    </subcellularLocation>
</comment>
<dbReference type="STRING" id="299255.SAMN02745129_4367"/>
<dbReference type="RefSeq" id="WP_067660141.1">
    <property type="nucleotide sequence ID" value="NZ_FQXG01000008.1"/>
</dbReference>
<dbReference type="InterPro" id="IPR025857">
    <property type="entry name" value="MacB_PCD"/>
</dbReference>
<protein>
    <submittedName>
        <fullName evidence="10">ABC-type transport system, involved in lipoprotein release, permease component</fullName>
    </submittedName>
</protein>
<feature type="transmembrane region" description="Helical" evidence="7">
    <location>
        <begin position="266"/>
        <end position="286"/>
    </location>
</feature>
<dbReference type="Pfam" id="PF12704">
    <property type="entry name" value="MacB_PCD"/>
    <property type="match status" value="1"/>
</dbReference>
<evidence type="ECO:0000256" key="3">
    <source>
        <dbReference type="ARBA" id="ARBA00022475"/>
    </source>
</evidence>
<proteinExistence type="inferred from homology"/>
<feature type="domain" description="ABC3 transporter permease C-terminal" evidence="8">
    <location>
        <begin position="266"/>
        <end position="396"/>
    </location>
</feature>
<evidence type="ECO:0000256" key="5">
    <source>
        <dbReference type="ARBA" id="ARBA00022989"/>
    </source>
</evidence>
<evidence type="ECO:0000256" key="4">
    <source>
        <dbReference type="ARBA" id="ARBA00022692"/>
    </source>
</evidence>
<keyword evidence="11" id="KW-1185">Reference proteome</keyword>
<evidence type="ECO:0000313" key="10">
    <source>
        <dbReference type="EMBL" id="SHI14879.1"/>
    </source>
</evidence>
<keyword evidence="4 7" id="KW-0812">Transmembrane</keyword>
<dbReference type="InterPro" id="IPR003838">
    <property type="entry name" value="ABC3_permease_C"/>
</dbReference>
<dbReference type="EMBL" id="FQXG01000008">
    <property type="protein sequence ID" value="SHI14879.1"/>
    <property type="molecule type" value="Genomic_DNA"/>
</dbReference>
<sequence length="408" mass="44814">MLIRLAWRNLWRQKRRTLLTAAALALALALSLFMRSLQEGTYSNNIDNAARFATGLVQIQHPEYQESQGIDDLVPKSADFIAPARALPSVSHLLPRLESFALAAGEQRSKGALVMAGVPSLENDYAKLGEKLVAGEFLEDDDNQVLVGEGLAQFLELAIGDEIVLYGQGYRGQTAAGLYRIKGLLRFPVPGLDNQLVYLPLPLAQQLYSTGDLISAWVLHTHTLAQLSDTEQQLKALYPDQAVRDWQDLAPEMAQQILMDKAGGLFMMYLLYGVVGFGLFATLLMMTLERQREFAVMLATGMLRGRLLALVMIESLFIAALGVAMGLLLATPVLLYLAHNPIQMTGDAAQMMLELGWDPILPALVDPGLFLDQIGIVLALLALCLLYPLWRIHRLELVSALKGGAHAR</sequence>
<dbReference type="PANTHER" id="PTHR30489:SF0">
    <property type="entry name" value="LIPOPROTEIN-RELEASING SYSTEM TRANSMEMBRANE PROTEIN LOLE"/>
    <property type="match status" value="1"/>
</dbReference>
<organism evidence="10 11">
    <name type="scientific">Ferrimonas marina</name>
    <dbReference type="NCBI Taxonomy" id="299255"/>
    <lineage>
        <taxon>Bacteria</taxon>
        <taxon>Pseudomonadati</taxon>
        <taxon>Pseudomonadota</taxon>
        <taxon>Gammaproteobacteria</taxon>
        <taxon>Alteromonadales</taxon>
        <taxon>Ferrimonadaceae</taxon>
        <taxon>Ferrimonas</taxon>
    </lineage>
</organism>
<name>A0A1M5YSG1_9GAMM</name>
<feature type="transmembrane region" description="Helical" evidence="7">
    <location>
        <begin position="307"/>
        <end position="337"/>
    </location>
</feature>
<evidence type="ECO:0000313" key="11">
    <source>
        <dbReference type="Proteomes" id="UP000184268"/>
    </source>
</evidence>
<dbReference type="Pfam" id="PF02687">
    <property type="entry name" value="FtsX"/>
    <property type="match status" value="1"/>
</dbReference>
<feature type="transmembrane region" description="Helical" evidence="7">
    <location>
        <begin position="369"/>
        <end position="390"/>
    </location>
</feature>
<gene>
    <name evidence="10" type="ORF">SAMN02745129_4367</name>
</gene>
<feature type="domain" description="MacB-like periplasmic core" evidence="9">
    <location>
        <begin position="17"/>
        <end position="235"/>
    </location>
</feature>
<evidence type="ECO:0000256" key="6">
    <source>
        <dbReference type="ARBA" id="ARBA00023136"/>
    </source>
</evidence>
<accession>A0A1M5YSG1</accession>
<dbReference type="AlphaFoldDB" id="A0A1M5YSG1"/>
<dbReference type="PANTHER" id="PTHR30489">
    <property type="entry name" value="LIPOPROTEIN-RELEASING SYSTEM TRANSMEMBRANE PROTEIN LOLE"/>
    <property type="match status" value="1"/>
</dbReference>
<evidence type="ECO:0000256" key="7">
    <source>
        <dbReference type="SAM" id="Phobius"/>
    </source>
</evidence>
<reference evidence="10 11" key="1">
    <citation type="submission" date="2016-11" db="EMBL/GenBank/DDBJ databases">
        <authorList>
            <person name="Jaros S."/>
            <person name="Januszkiewicz K."/>
            <person name="Wedrychowicz H."/>
        </authorList>
    </citation>
    <scope>NUCLEOTIDE SEQUENCE [LARGE SCALE GENOMIC DNA]</scope>
    <source>
        <strain evidence="10 11">DSM 16917</strain>
    </source>
</reference>
<dbReference type="GO" id="GO:0098797">
    <property type="term" value="C:plasma membrane protein complex"/>
    <property type="evidence" value="ECO:0007669"/>
    <property type="project" value="TreeGrafter"/>
</dbReference>
<keyword evidence="10" id="KW-0449">Lipoprotein</keyword>
<evidence type="ECO:0000259" key="9">
    <source>
        <dbReference type="Pfam" id="PF12704"/>
    </source>
</evidence>
<dbReference type="InterPro" id="IPR051447">
    <property type="entry name" value="Lipoprotein-release_system"/>
</dbReference>
<keyword evidence="6 7" id="KW-0472">Membrane</keyword>
<evidence type="ECO:0000256" key="2">
    <source>
        <dbReference type="ARBA" id="ARBA00005236"/>
    </source>
</evidence>
<dbReference type="OrthoDB" id="9770036at2"/>
<dbReference type="GO" id="GO:0044874">
    <property type="term" value="P:lipoprotein localization to outer membrane"/>
    <property type="evidence" value="ECO:0007669"/>
    <property type="project" value="TreeGrafter"/>
</dbReference>
<dbReference type="Proteomes" id="UP000184268">
    <property type="component" value="Unassembled WGS sequence"/>
</dbReference>
<comment type="similarity">
    <text evidence="2">Belongs to the ABC-4 integral membrane protein family. LolC/E subfamily.</text>
</comment>
<keyword evidence="5 7" id="KW-1133">Transmembrane helix</keyword>
<evidence type="ECO:0000259" key="8">
    <source>
        <dbReference type="Pfam" id="PF02687"/>
    </source>
</evidence>